<reference evidence="3 4" key="1">
    <citation type="submission" date="2017-03" db="EMBL/GenBank/DDBJ databases">
        <title>Genome sequence of Clostridium oryzae DSM 28571.</title>
        <authorList>
            <person name="Poehlein A."/>
            <person name="Daniel R."/>
        </authorList>
    </citation>
    <scope>NUCLEOTIDE SEQUENCE [LARGE SCALE GENOMIC DNA]</scope>
    <source>
        <strain evidence="3 4">DSM 28571</strain>
    </source>
</reference>
<evidence type="ECO:0000256" key="2">
    <source>
        <dbReference type="SAM" id="Phobius"/>
    </source>
</evidence>
<feature type="transmembrane region" description="Helical" evidence="2">
    <location>
        <begin position="69"/>
        <end position="92"/>
    </location>
</feature>
<gene>
    <name evidence="3" type="ORF">CLORY_31090</name>
</gene>
<dbReference type="AlphaFoldDB" id="A0A1V4IIV1"/>
<evidence type="ECO:0000313" key="4">
    <source>
        <dbReference type="Proteomes" id="UP000190080"/>
    </source>
</evidence>
<protein>
    <submittedName>
        <fullName evidence="3">Uncharacterized protein</fullName>
    </submittedName>
</protein>
<keyword evidence="2" id="KW-1133">Transmembrane helix</keyword>
<feature type="transmembrane region" description="Helical" evidence="2">
    <location>
        <begin position="104"/>
        <end position="128"/>
    </location>
</feature>
<keyword evidence="2" id="KW-0472">Membrane</keyword>
<dbReference type="EMBL" id="MZGV01000039">
    <property type="protein sequence ID" value="OPJ59764.1"/>
    <property type="molecule type" value="Genomic_DNA"/>
</dbReference>
<evidence type="ECO:0000313" key="3">
    <source>
        <dbReference type="EMBL" id="OPJ59764.1"/>
    </source>
</evidence>
<feature type="transmembrane region" description="Helical" evidence="2">
    <location>
        <begin position="23"/>
        <end position="49"/>
    </location>
</feature>
<feature type="transmembrane region" description="Helical" evidence="2">
    <location>
        <begin position="347"/>
        <end position="366"/>
    </location>
</feature>
<feature type="compositionally biased region" description="Basic and acidic residues" evidence="1">
    <location>
        <begin position="499"/>
        <end position="520"/>
    </location>
</feature>
<feature type="region of interest" description="Disordered" evidence="1">
    <location>
        <begin position="470"/>
        <end position="580"/>
    </location>
</feature>
<feature type="transmembrane region" description="Helical" evidence="2">
    <location>
        <begin position="219"/>
        <end position="241"/>
    </location>
</feature>
<name>A0A1V4IIV1_9CLOT</name>
<accession>A0A1V4IIV1</accession>
<dbReference type="Proteomes" id="UP000190080">
    <property type="component" value="Unassembled WGS sequence"/>
</dbReference>
<evidence type="ECO:0000256" key="1">
    <source>
        <dbReference type="SAM" id="MobiDB-lite"/>
    </source>
</evidence>
<feature type="transmembrane region" description="Helical" evidence="2">
    <location>
        <begin position="386"/>
        <end position="410"/>
    </location>
</feature>
<proteinExistence type="predicted"/>
<keyword evidence="4" id="KW-1185">Reference proteome</keyword>
<comment type="caution">
    <text evidence="3">The sequence shown here is derived from an EMBL/GenBank/DDBJ whole genome shotgun (WGS) entry which is preliminary data.</text>
</comment>
<keyword evidence="2" id="KW-0812">Transmembrane</keyword>
<dbReference type="STRING" id="1450648.CLORY_31090"/>
<feature type="compositionally biased region" description="Low complexity" evidence="1">
    <location>
        <begin position="470"/>
        <end position="485"/>
    </location>
</feature>
<organism evidence="3 4">
    <name type="scientific">Clostridium oryzae</name>
    <dbReference type="NCBI Taxonomy" id="1450648"/>
    <lineage>
        <taxon>Bacteria</taxon>
        <taxon>Bacillati</taxon>
        <taxon>Bacillota</taxon>
        <taxon>Clostridia</taxon>
        <taxon>Eubacteriales</taxon>
        <taxon>Clostridiaceae</taxon>
        <taxon>Clostridium</taxon>
    </lineage>
</organism>
<feature type="transmembrane region" description="Helical" evidence="2">
    <location>
        <begin position="262"/>
        <end position="286"/>
    </location>
</feature>
<feature type="compositionally biased region" description="Polar residues" evidence="1">
    <location>
        <begin position="536"/>
        <end position="555"/>
    </location>
</feature>
<sequence>MGVYTNLVCRKEKWIRMSNKIRCIFRILVVFIVFTIFKTSTVFAIQLPASNGGGSDGSALNLSIGYIDGYLKAFGGVAVFAAVALVGLRMVLLHNRPEERADSMAAILHIALGAFIIGAALLIAGFLIGTENHMLDSFSKSVETADSKKNTEMSDDSNFMSRALSVPLNAVIDTILGDGEKDGIQKLMGFKAIDKLIFNDGAVTGTEPFSSKEWNSLDYLYLMFIGITSPFILIMVAKTGFSAIKNSNSVTKRIGLKDDIGRWFFSLFVIAAAPVFFRGIVCFFNLMSSAIYQNIIIPTSVSNSSLSIDATSIQKIKTGNVFSTAIVKVIFCYLDVKINIVFLARKIMLSVMYVFTPLAACLWGINRNVNAASIWFGEIITNSAMAFFYGITYTVMCVMINATGATGWFFTMMWMFSMMKISEVLRNSLQGLFCRLSGVNEEDMSKGASGVVGGALMAAKKKTKAVVSSVRRTSGGSYSGSGTTSDAKGNTNYSAMKGKGMERHNNINIDPRKVNHKEKQNPSSSTDAGYKESRNCESNIAAGTSNKRVNPSTGIDNEEKIEPSDTNSQDTISFKDTHNGEDIGKQYHIAHAQSPLEQLSLHRQYYHMLHDNYDNEVGKNGQRNCDMGMNSSGFLNGTEHVNRIKNTQVRKNAAAHAITSTVNRMVQDSQNKNSSLYKINGRPINEKEATKILFGNENTDRNKKGFIRNARINNINGSKEILASTNPYISADTNFKWN</sequence>